<keyword evidence="7" id="KW-1185">Reference proteome</keyword>
<sequence length="164" mass="17851">MNTKSLILLVLSSSLIGITAQAKPEGEPRDNPGKRPSPQELFQRLDADENGTLSLEEVKGPLAEQFDKIDADGDGELTKKELIAANKDRRQAGKDKGPQRRGQNIKAADTNEDGSISKAEATEAGLERLLEHFDEIDADGDGEITREEMKAMAKGKRQGPPEDE</sequence>
<evidence type="ECO:0000259" key="5">
    <source>
        <dbReference type="PROSITE" id="PS50222"/>
    </source>
</evidence>
<organism evidence="6 7">
    <name type="scientific">Thalassobacterium maritimum</name>
    <dbReference type="NCBI Taxonomy" id="3041265"/>
    <lineage>
        <taxon>Bacteria</taxon>
        <taxon>Pseudomonadati</taxon>
        <taxon>Verrucomicrobiota</taxon>
        <taxon>Opitutia</taxon>
        <taxon>Puniceicoccales</taxon>
        <taxon>Coraliomargaritaceae</taxon>
        <taxon>Thalassobacterium</taxon>
    </lineage>
</organism>
<dbReference type="InterPro" id="IPR002048">
    <property type="entry name" value="EF_hand_dom"/>
</dbReference>
<feature type="domain" description="EF-hand" evidence="5">
    <location>
        <begin position="124"/>
        <end position="159"/>
    </location>
</feature>
<dbReference type="InterPro" id="IPR011992">
    <property type="entry name" value="EF-hand-dom_pair"/>
</dbReference>
<protein>
    <recommendedName>
        <fullName evidence="5">EF-hand domain-containing protein</fullName>
    </recommendedName>
</protein>
<feature type="compositionally biased region" description="Basic and acidic residues" evidence="3">
    <location>
        <begin position="24"/>
        <end position="33"/>
    </location>
</feature>
<feature type="compositionally biased region" description="Basic and acidic residues" evidence="3">
    <location>
        <begin position="85"/>
        <end position="98"/>
    </location>
</feature>
<keyword evidence="1" id="KW-0479">Metal-binding</keyword>
<dbReference type="PANTHER" id="PTHR10891">
    <property type="entry name" value="EF-HAND CALCIUM-BINDING DOMAIN CONTAINING PROTEIN"/>
    <property type="match status" value="1"/>
</dbReference>
<dbReference type="Pfam" id="PF13202">
    <property type="entry name" value="EF-hand_5"/>
    <property type="match status" value="4"/>
</dbReference>
<evidence type="ECO:0000313" key="7">
    <source>
        <dbReference type="Proteomes" id="UP001225316"/>
    </source>
</evidence>
<keyword evidence="2" id="KW-0677">Repeat</keyword>
<evidence type="ECO:0000256" key="3">
    <source>
        <dbReference type="SAM" id="MobiDB-lite"/>
    </source>
</evidence>
<dbReference type="Proteomes" id="UP001225316">
    <property type="component" value="Unassembled WGS sequence"/>
</dbReference>
<evidence type="ECO:0000256" key="2">
    <source>
        <dbReference type="ARBA" id="ARBA00022737"/>
    </source>
</evidence>
<dbReference type="PROSITE" id="PS50222">
    <property type="entry name" value="EF_HAND_2"/>
    <property type="match status" value="2"/>
</dbReference>
<gene>
    <name evidence="6" type="ORF">QEH52_02100</name>
</gene>
<dbReference type="EMBL" id="JARXHW010000003">
    <property type="protein sequence ID" value="MDQ8206282.1"/>
    <property type="molecule type" value="Genomic_DNA"/>
</dbReference>
<dbReference type="PROSITE" id="PS00018">
    <property type="entry name" value="EF_HAND_1"/>
    <property type="match status" value="2"/>
</dbReference>
<evidence type="ECO:0000256" key="1">
    <source>
        <dbReference type="ARBA" id="ARBA00022723"/>
    </source>
</evidence>
<evidence type="ECO:0000313" key="6">
    <source>
        <dbReference type="EMBL" id="MDQ8206282.1"/>
    </source>
</evidence>
<name>A0ABU1ARN6_9BACT</name>
<dbReference type="SMART" id="SM00054">
    <property type="entry name" value="EFh"/>
    <property type="match status" value="3"/>
</dbReference>
<dbReference type="InterPro" id="IPR018247">
    <property type="entry name" value="EF_Hand_1_Ca_BS"/>
</dbReference>
<feature type="domain" description="EF-hand" evidence="5">
    <location>
        <begin position="57"/>
        <end position="92"/>
    </location>
</feature>
<feature type="region of interest" description="Disordered" evidence="3">
    <location>
        <begin position="85"/>
        <end position="123"/>
    </location>
</feature>
<dbReference type="RefSeq" id="WP_308948311.1">
    <property type="nucleotide sequence ID" value="NZ_JARXHW010000003.1"/>
</dbReference>
<keyword evidence="4" id="KW-0732">Signal</keyword>
<dbReference type="SUPFAM" id="SSF47473">
    <property type="entry name" value="EF-hand"/>
    <property type="match status" value="1"/>
</dbReference>
<accession>A0ABU1ARN6</accession>
<dbReference type="Gene3D" id="1.10.238.10">
    <property type="entry name" value="EF-hand"/>
    <property type="match status" value="2"/>
</dbReference>
<evidence type="ECO:0000256" key="4">
    <source>
        <dbReference type="SAM" id="SignalP"/>
    </source>
</evidence>
<comment type="caution">
    <text evidence="6">The sequence shown here is derived from an EMBL/GenBank/DDBJ whole genome shotgun (WGS) entry which is preliminary data.</text>
</comment>
<dbReference type="InterPro" id="IPR039647">
    <property type="entry name" value="EF_hand_pair_protein_CML-like"/>
</dbReference>
<feature type="chain" id="PRO_5046628382" description="EF-hand domain-containing protein" evidence="4">
    <location>
        <begin position="23"/>
        <end position="164"/>
    </location>
</feature>
<feature type="region of interest" description="Disordered" evidence="3">
    <location>
        <begin position="137"/>
        <end position="164"/>
    </location>
</feature>
<proteinExistence type="predicted"/>
<feature type="signal peptide" evidence="4">
    <location>
        <begin position="1"/>
        <end position="22"/>
    </location>
</feature>
<feature type="region of interest" description="Disordered" evidence="3">
    <location>
        <begin position="20"/>
        <end position="39"/>
    </location>
</feature>
<reference evidence="6 7" key="1">
    <citation type="submission" date="2023-04" db="EMBL/GenBank/DDBJ databases">
        <title>A novel bacteria isolated from coastal sediment.</title>
        <authorList>
            <person name="Liu X.-J."/>
            <person name="Du Z.-J."/>
        </authorList>
    </citation>
    <scope>NUCLEOTIDE SEQUENCE [LARGE SCALE GENOMIC DNA]</scope>
    <source>
        <strain evidence="6 7">SDUM461003</strain>
    </source>
</reference>